<evidence type="ECO:0000313" key="1">
    <source>
        <dbReference type="EMBL" id="VFQ87357.1"/>
    </source>
</evidence>
<keyword evidence="2" id="KW-1185">Reference proteome</keyword>
<protein>
    <submittedName>
        <fullName evidence="1">Uncharacterized protein</fullName>
    </submittedName>
</protein>
<accession>A0A484MFI7</accession>
<proteinExistence type="predicted"/>
<name>A0A484MFI7_9ASTE</name>
<organism evidence="1 2">
    <name type="scientific">Cuscuta campestris</name>
    <dbReference type="NCBI Taxonomy" id="132261"/>
    <lineage>
        <taxon>Eukaryota</taxon>
        <taxon>Viridiplantae</taxon>
        <taxon>Streptophyta</taxon>
        <taxon>Embryophyta</taxon>
        <taxon>Tracheophyta</taxon>
        <taxon>Spermatophyta</taxon>
        <taxon>Magnoliopsida</taxon>
        <taxon>eudicotyledons</taxon>
        <taxon>Gunneridae</taxon>
        <taxon>Pentapetalae</taxon>
        <taxon>asterids</taxon>
        <taxon>lamiids</taxon>
        <taxon>Solanales</taxon>
        <taxon>Convolvulaceae</taxon>
        <taxon>Cuscuteae</taxon>
        <taxon>Cuscuta</taxon>
        <taxon>Cuscuta subgen. Grammica</taxon>
        <taxon>Cuscuta sect. Cleistogrammica</taxon>
    </lineage>
</organism>
<dbReference type="AlphaFoldDB" id="A0A484MFI7"/>
<dbReference type="Proteomes" id="UP000595140">
    <property type="component" value="Unassembled WGS sequence"/>
</dbReference>
<dbReference type="EMBL" id="OOIL02003368">
    <property type="protein sequence ID" value="VFQ87357.1"/>
    <property type="molecule type" value="Genomic_DNA"/>
</dbReference>
<evidence type="ECO:0000313" key="2">
    <source>
        <dbReference type="Proteomes" id="UP000595140"/>
    </source>
</evidence>
<sequence>MEGVYAVWVGNKGGPCVGVYYGDDMCCFGSCVSARIEGKKDEIFVGHFDMMILCSELNDNNNDGGGTLEQMAAARPAAGASMTIRGCLI</sequence>
<gene>
    <name evidence="1" type="ORF">CCAM_LOCUS29133</name>
</gene>
<reference evidence="1 2" key="1">
    <citation type="submission" date="2018-04" db="EMBL/GenBank/DDBJ databases">
        <authorList>
            <person name="Vogel A."/>
        </authorList>
    </citation>
    <scope>NUCLEOTIDE SEQUENCE [LARGE SCALE GENOMIC DNA]</scope>
</reference>